<evidence type="ECO:0000313" key="9">
    <source>
        <dbReference type="EMBL" id="HFX12888.1"/>
    </source>
</evidence>
<keyword evidence="6 7" id="KW-0472">Membrane</keyword>
<evidence type="ECO:0000256" key="2">
    <source>
        <dbReference type="ARBA" id="ARBA00022448"/>
    </source>
</evidence>
<dbReference type="PROSITE" id="PS50928">
    <property type="entry name" value="ABC_TM1"/>
    <property type="match status" value="1"/>
</dbReference>
<keyword evidence="4 7" id="KW-0812">Transmembrane</keyword>
<dbReference type="SUPFAM" id="SSF161098">
    <property type="entry name" value="MetI-like"/>
    <property type="match status" value="1"/>
</dbReference>
<feature type="transmembrane region" description="Helical" evidence="7">
    <location>
        <begin position="30"/>
        <end position="52"/>
    </location>
</feature>
<feature type="transmembrane region" description="Helical" evidence="7">
    <location>
        <begin position="217"/>
        <end position="237"/>
    </location>
</feature>
<dbReference type="EMBL" id="DTIN01000009">
    <property type="protein sequence ID" value="HFX12888.1"/>
    <property type="molecule type" value="Genomic_DNA"/>
</dbReference>
<comment type="subcellular location">
    <subcellularLocation>
        <location evidence="1 7">Cell membrane</location>
        <topology evidence="1 7">Multi-pass membrane protein</topology>
    </subcellularLocation>
</comment>
<comment type="similarity">
    <text evidence="7">Belongs to the binding-protein-dependent transport system permease family.</text>
</comment>
<gene>
    <name evidence="9" type="ORF">ENW00_01855</name>
</gene>
<keyword evidence="5 7" id="KW-1133">Transmembrane helix</keyword>
<dbReference type="CDD" id="cd06261">
    <property type="entry name" value="TM_PBP2"/>
    <property type="match status" value="1"/>
</dbReference>
<feature type="transmembrane region" description="Helical" evidence="7">
    <location>
        <begin position="185"/>
        <end position="205"/>
    </location>
</feature>
<evidence type="ECO:0000256" key="7">
    <source>
        <dbReference type="RuleBase" id="RU363032"/>
    </source>
</evidence>
<reference evidence="9" key="1">
    <citation type="journal article" date="2020" name="mSystems">
        <title>Genome- and Community-Level Interaction Insights into Carbon Utilization and Element Cycling Functions of Hydrothermarchaeota in Hydrothermal Sediment.</title>
        <authorList>
            <person name="Zhou Z."/>
            <person name="Liu Y."/>
            <person name="Xu W."/>
            <person name="Pan J."/>
            <person name="Luo Z.H."/>
            <person name="Li M."/>
        </authorList>
    </citation>
    <scope>NUCLEOTIDE SEQUENCE [LARGE SCALE GENOMIC DNA]</scope>
    <source>
        <strain evidence="9">SpSt-81</strain>
    </source>
</reference>
<dbReference type="PANTHER" id="PTHR43386">
    <property type="entry name" value="OLIGOPEPTIDE TRANSPORT SYSTEM PERMEASE PROTEIN APPC"/>
    <property type="match status" value="1"/>
</dbReference>
<evidence type="ECO:0000256" key="4">
    <source>
        <dbReference type="ARBA" id="ARBA00022692"/>
    </source>
</evidence>
<dbReference type="InterPro" id="IPR050366">
    <property type="entry name" value="BP-dependent_transpt_permease"/>
</dbReference>
<keyword evidence="3" id="KW-1003">Cell membrane</keyword>
<dbReference type="Gene3D" id="1.10.3720.10">
    <property type="entry name" value="MetI-like"/>
    <property type="match status" value="1"/>
</dbReference>
<dbReference type="Pfam" id="PF12911">
    <property type="entry name" value="OppC_N"/>
    <property type="match status" value="1"/>
</dbReference>
<proteinExistence type="inferred from homology"/>
<feature type="transmembrane region" description="Helical" evidence="7">
    <location>
        <begin position="133"/>
        <end position="151"/>
    </location>
</feature>
<name>A0A7C3MH14_DICTH</name>
<feature type="domain" description="ABC transmembrane type-1" evidence="8">
    <location>
        <begin position="91"/>
        <end position="280"/>
    </location>
</feature>
<evidence type="ECO:0000259" key="8">
    <source>
        <dbReference type="PROSITE" id="PS50928"/>
    </source>
</evidence>
<dbReference type="Pfam" id="PF00528">
    <property type="entry name" value="BPD_transp_1"/>
    <property type="match status" value="1"/>
</dbReference>
<dbReference type="PANTHER" id="PTHR43386:SF1">
    <property type="entry name" value="D,D-DIPEPTIDE TRANSPORT SYSTEM PERMEASE PROTEIN DDPC-RELATED"/>
    <property type="match status" value="1"/>
</dbReference>
<dbReference type="GO" id="GO:0005886">
    <property type="term" value="C:plasma membrane"/>
    <property type="evidence" value="ECO:0007669"/>
    <property type="project" value="UniProtKB-SubCell"/>
</dbReference>
<dbReference type="InterPro" id="IPR035906">
    <property type="entry name" value="MetI-like_sf"/>
</dbReference>
<evidence type="ECO:0000256" key="1">
    <source>
        <dbReference type="ARBA" id="ARBA00004651"/>
    </source>
</evidence>
<evidence type="ECO:0000256" key="6">
    <source>
        <dbReference type="ARBA" id="ARBA00023136"/>
    </source>
</evidence>
<sequence length="293" mass="32362">MTMKTENLLQSRKPRSLWRIAWKRLAKNKLALLGLGIVIFFVIVAVLAPYIAPYPWNEVDLSRALQPPSWRHLLGTDEFGRDIFSRIIYGTRVSLQFAFFAQLISISIGTVLGLIAGFYGGWVDDLIMRIVEILFAFPFLLFVIAVVSTLGPGIQNLYLAVALIGWAGVSRIIRGQVLSLRERDFIAGAIAIGASTWRILFRHILPNALSPLIIEATLGMGGMIMLEAGLSFLGLGVQAPTPSWGSMVQAGLAYLRSCWWYPIAPGVVIMIVVFGFNLLGDGLRDALDPRLYI</sequence>
<feature type="transmembrane region" description="Helical" evidence="7">
    <location>
        <begin position="99"/>
        <end position="121"/>
    </location>
</feature>
<keyword evidence="2 7" id="KW-0813">Transport</keyword>
<comment type="caution">
    <text evidence="9">The sequence shown here is derived from an EMBL/GenBank/DDBJ whole genome shotgun (WGS) entry which is preliminary data.</text>
</comment>
<accession>A0A7C3MH14</accession>
<dbReference type="InterPro" id="IPR000515">
    <property type="entry name" value="MetI-like"/>
</dbReference>
<protein>
    <submittedName>
        <fullName evidence="9">ABC transporter permease</fullName>
    </submittedName>
</protein>
<feature type="transmembrane region" description="Helical" evidence="7">
    <location>
        <begin position="157"/>
        <end position="173"/>
    </location>
</feature>
<organism evidence="9">
    <name type="scientific">Dictyoglomus thermophilum</name>
    <dbReference type="NCBI Taxonomy" id="14"/>
    <lineage>
        <taxon>Bacteria</taxon>
        <taxon>Pseudomonadati</taxon>
        <taxon>Dictyoglomota</taxon>
        <taxon>Dictyoglomia</taxon>
        <taxon>Dictyoglomales</taxon>
        <taxon>Dictyoglomaceae</taxon>
        <taxon>Dictyoglomus</taxon>
    </lineage>
</organism>
<dbReference type="AlphaFoldDB" id="A0A7C3MH14"/>
<feature type="transmembrane region" description="Helical" evidence="7">
    <location>
        <begin position="258"/>
        <end position="279"/>
    </location>
</feature>
<dbReference type="InterPro" id="IPR025966">
    <property type="entry name" value="OppC_N"/>
</dbReference>
<evidence type="ECO:0000256" key="3">
    <source>
        <dbReference type="ARBA" id="ARBA00022475"/>
    </source>
</evidence>
<evidence type="ECO:0000256" key="5">
    <source>
        <dbReference type="ARBA" id="ARBA00022989"/>
    </source>
</evidence>
<dbReference type="GO" id="GO:0055085">
    <property type="term" value="P:transmembrane transport"/>
    <property type="evidence" value="ECO:0007669"/>
    <property type="project" value="InterPro"/>
</dbReference>